<organism evidence="2 3">
    <name type="scientific">Brumimicrobium oceani</name>
    <dbReference type="NCBI Taxonomy" id="2100725"/>
    <lineage>
        <taxon>Bacteria</taxon>
        <taxon>Pseudomonadati</taxon>
        <taxon>Bacteroidota</taxon>
        <taxon>Flavobacteriia</taxon>
        <taxon>Flavobacteriales</taxon>
        <taxon>Crocinitomicaceae</taxon>
        <taxon>Brumimicrobium</taxon>
    </lineage>
</organism>
<keyword evidence="3" id="KW-1185">Reference proteome</keyword>
<protein>
    <submittedName>
        <fullName evidence="2">Uncharacterized protein</fullName>
    </submittedName>
</protein>
<proteinExistence type="predicted"/>
<sequence length="63" mass="7224">MFVISWVLGDSLPLMVFSQIFADFICWVIFLNRCKVVSKKKPSQCGGLLIFLGMKFIEKHPCL</sequence>
<keyword evidence="1" id="KW-0472">Membrane</keyword>
<dbReference type="Proteomes" id="UP000245370">
    <property type="component" value="Unassembled WGS sequence"/>
</dbReference>
<reference evidence="2 3" key="1">
    <citation type="submission" date="2018-05" db="EMBL/GenBank/DDBJ databases">
        <title>Brumimicrobium oceani sp. nov., isolated from coastal sediment.</title>
        <authorList>
            <person name="Kou Y."/>
        </authorList>
    </citation>
    <scope>NUCLEOTIDE SEQUENCE [LARGE SCALE GENOMIC DNA]</scope>
    <source>
        <strain evidence="2 3">C305</strain>
    </source>
</reference>
<comment type="caution">
    <text evidence="2">The sequence shown here is derived from an EMBL/GenBank/DDBJ whole genome shotgun (WGS) entry which is preliminary data.</text>
</comment>
<dbReference type="EMBL" id="QFRJ01000001">
    <property type="protein sequence ID" value="PWH86805.1"/>
    <property type="molecule type" value="Genomic_DNA"/>
</dbReference>
<reference evidence="2 3" key="2">
    <citation type="submission" date="2018-05" db="EMBL/GenBank/DDBJ databases">
        <authorList>
            <person name="Lanie J.A."/>
            <person name="Ng W.-L."/>
            <person name="Kazmierczak K.M."/>
            <person name="Andrzejewski T.M."/>
            <person name="Davidsen T.M."/>
            <person name="Wayne K.J."/>
            <person name="Tettelin H."/>
            <person name="Glass J.I."/>
            <person name="Rusch D."/>
            <person name="Podicherti R."/>
            <person name="Tsui H.-C.T."/>
            <person name="Winkler M.E."/>
        </authorList>
    </citation>
    <scope>NUCLEOTIDE SEQUENCE [LARGE SCALE GENOMIC DNA]</scope>
    <source>
        <strain evidence="2 3">C305</strain>
    </source>
</reference>
<evidence type="ECO:0000256" key="1">
    <source>
        <dbReference type="SAM" id="Phobius"/>
    </source>
</evidence>
<keyword evidence="1" id="KW-1133">Transmembrane helix</keyword>
<dbReference type="AlphaFoldDB" id="A0A2U2XG91"/>
<keyword evidence="1" id="KW-0812">Transmembrane</keyword>
<evidence type="ECO:0000313" key="2">
    <source>
        <dbReference type="EMBL" id="PWH86805.1"/>
    </source>
</evidence>
<evidence type="ECO:0000313" key="3">
    <source>
        <dbReference type="Proteomes" id="UP000245370"/>
    </source>
</evidence>
<accession>A0A2U2XG91</accession>
<feature type="transmembrane region" description="Helical" evidence="1">
    <location>
        <begin position="12"/>
        <end position="31"/>
    </location>
</feature>
<gene>
    <name evidence="2" type="ORF">DIT68_00655</name>
</gene>
<name>A0A2U2XG91_9FLAO</name>